<dbReference type="EMBL" id="CXSU01000012">
    <property type="protein sequence ID" value="CTQ50329.1"/>
    <property type="molecule type" value="Genomic_DNA"/>
</dbReference>
<organism evidence="2 3">
    <name type="scientific">Jannaschia donghaensis</name>
    <dbReference type="NCBI Taxonomy" id="420998"/>
    <lineage>
        <taxon>Bacteria</taxon>
        <taxon>Pseudomonadati</taxon>
        <taxon>Pseudomonadota</taxon>
        <taxon>Alphaproteobacteria</taxon>
        <taxon>Rhodobacterales</taxon>
        <taxon>Roseobacteraceae</taxon>
        <taxon>Jannaschia</taxon>
    </lineage>
</organism>
<dbReference type="STRING" id="420998.JDO7802_02351"/>
<dbReference type="AlphaFoldDB" id="A0A0M6YKJ1"/>
<reference evidence="2 3" key="1">
    <citation type="submission" date="2015-07" db="EMBL/GenBank/DDBJ databases">
        <authorList>
            <person name="Noorani M."/>
        </authorList>
    </citation>
    <scope>NUCLEOTIDE SEQUENCE [LARGE SCALE GENOMIC DNA]</scope>
    <source>
        <strain evidence="2 3">CECT 7802</strain>
    </source>
</reference>
<keyword evidence="3" id="KW-1185">Reference proteome</keyword>
<proteinExistence type="predicted"/>
<accession>A0A0M6YKJ1</accession>
<name>A0A0M6YKJ1_9RHOB</name>
<feature type="region of interest" description="Disordered" evidence="1">
    <location>
        <begin position="62"/>
        <end position="87"/>
    </location>
</feature>
<evidence type="ECO:0000313" key="2">
    <source>
        <dbReference type="EMBL" id="CTQ50329.1"/>
    </source>
</evidence>
<evidence type="ECO:0000256" key="1">
    <source>
        <dbReference type="SAM" id="MobiDB-lite"/>
    </source>
</evidence>
<sequence length="207" mass="22743">MLVLGETHRVTEPEDPFQMIRTLAQEERDGRDAEHLTDALPDDLAAITVDIVEFRDSADLHADRRNDSDSADQSEGIDDTHSDDDPDLAVVPAEQAVVAPDLPGDYAEDTDYDAADPADARTDAMFKDDPIVETLTVEAYSAEAPQPKPTGLSDLSSLLDGDDALRDLIAEIVGQELAGELGERITRNVRKLVRREIRQMLASDEFE</sequence>
<feature type="compositionally biased region" description="Acidic residues" evidence="1">
    <location>
        <begin position="69"/>
        <end position="87"/>
    </location>
</feature>
<dbReference type="Proteomes" id="UP000049222">
    <property type="component" value="Unassembled WGS sequence"/>
</dbReference>
<gene>
    <name evidence="2" type="ORF">JDO7802_02351</name>
</gene>
<protein>
    <submittedName>
        <fullName evidence="2">Uncharacterized protein</fullName>
    </submittedName>
</protein>
<evidence type="ECO:0000313" key="3">
    <source>
        <dbReference type="Proteomes" id="UP000049222"/>
    </source>
</evidence>